<gene>
    <name evidence="2" type="ORF">CBR_g86944</name>
</gene>
<keyword evidence="3" id="KW-1185">Reference proteome</keyword>
<evidence type="ECO:0000313" key="2">
    <source>
        <dbReference type="EMBL" id="GBG47640.1"/>
    </source>
</evidence>
<evidence type="ECO:0000313" key="3">
    <source>
        <dbReference type="Proteomes" id="UP000265515"/>
    </source>
</evidence>
<name>A0A388JKY2_CHABU</name>
<accession>A0A388JKY2</accession>
<organism evidence="2 3">
    <name type="scientific">Chara braunii</name>
    <name type="common">Braun's stonewort</name>
    <dbReference type="NCBI Taxonomy" id="69332"/>
    <lineage>
        <taxon>Eukaryota</taxon>
        <taxon>Viridiplantae</taxon>
        <taxon>Streptophyta</taxon>
        <taxon>Charophyceae</taxon>
        <taxon>Charales</taxon>
        <taxon>Characeae</taxon>
        <taxon>Chara</taxon>
    </lineage>
</organism>
<dbReference type="AlphaFoldDB" id="A0A388JKY2"/>
<feature type="transmembrane region" description="Helical" evidence="1">
    <location>
        <begin position="89"/>
        <end position="110"/>
    </location>
</feature>
<keyword evidence="1" id="KW-0812">Transmembrane</keyword>
<keyword evidence="1" id="KW-0472">Membrane</keyword>
<dbReference type="Proteomes" id="UP000265515">
    <property type="component" value="Unassembled WGS sequence"/>
</dbReference>
<dbReference type="EMBL" id="BFEA01007970">
    <property type="protein sequence ID" value="GBG47640.1"/>
    <property type="molecule type" value="Genomic_DNA"/>
</dbReference>
<evidence type="ECO:0000256" key="1">
    <source>
        <dbReference type="SAM" id="Phobius"/>
    </source>
</evidence>
<protein>
    <submittedName>
        <fullName evidence="2">Uncharacterized protein</fullName>
    </submittedName>
</protein>
<reference evidence="2 3" key="1">
    <citation type="journal article" date="2018" name="Cell">
        <title>The Chara Genome: Secondary Complexity and Implications for Plant Terrestrialization.</title>
        <authorList>
            <person name="Nishiyama T."/>
            <person name="Sakayama H."/>
            <person name="Vries J.D."/>
            <person name="Buschmann H."/>
            <person name="Saint-Marcoux D."/>
            <person name="Ullrich K.K."/>
            <person name="Haas F.B."/>
            <person name="Vanderstraeten L."/>
            <person name="Becker D."/>
            <person name="Lang D."/>
            <person name="Vosolsobe S."/>
            <person name="Rombauts S."/>
            <person name="Wilhelmsson P.K.I."/>
            <person name="Janitza P."/>
            <person name="Kern R."/>
            <person name="Heyl A."/>
            <person name="Rumpler F."/>
            <person name="Villalobos L.I.A.C."/>
            <person name="Clay J.M."/>
            <person name="Skokan R."/>
            <person name="Toyoda A."/>
            <person name="Suzuki Y."/>
            <person name="Kagoshima H."/>
            <person name="Schijlen E."/>
            <person name="Tajeshwar N."/>
            <person name="Catarino B."/>
            <person name="Hetherington A.J."/>
            <person name="Saltykova A."/>
            <person name="Bonnot C."/>
            <person name="Breuninger H."/>
            <person name="Symeonidi A."/>
            <person name="Radhakrishnan G.V."/>
            <person name="Van Nieuwerburgh F."/>
            <person name="Deforce D."/>
            <person name="Chang C."/>
            <person name="Karol K.G."/>
            <person name="Hedrich R."/>
            <person name="Ulvskov P."/>
            <person name="Glockner G."/>
            <person name="Delwiche C.F."/>
            <person name="Petrasek J."/>
            <person name="Van de Peer Y."/>
            <person name="Friml J."/>
            <person name="Beilby M."/>
            <person name="Dolan L."/>
            <person name="Kohara Y."/>
            <person name="Sugano S."/>
            <person name="Fujiyama A."/>
            <person name="Delaux P.-M."/>
            <person name="Quint M."/>
            <person name="TheiBen G."/>
            <person name="Hagemann M."/>
            <person name="Harholt J."/>
            <person name="Dunand C."/>
            <person name="Zachgo S."/>
            <person name="Langdale J."/>
            <person name="Maumus F."/>
            <person name="Straeten D.V.D."/>
            <person name="Gould S.B."/>
            <person name="Rensing S.A."/>
        </authorList>
    </citation>
    <scope>NUCLEOTIDE SEQUENCE [LARGE SCALE GENOMIC DNA]</scope>
    <source>
        <strain evidence="2 3">S276</strain>
    </source>
</reference>
<proteinExistence type="predicted"/>
<keyword evidence="1" id="KW-1133">Transmembrane helix</keyword>
<dbReference type="Gramene" id="GBG47640">
    <property type="protein sequence ID" value="GBG47640"/>
    <property type="gene ID" value="CBR_g86944"/>
</dbReference>
<sequence>MSPVKKWIRTTDTRIEEEVNGVVAVPSVVVLLQSTFMQRSPPSTQRNDTRAAANLLFLGSQHICDKLSGLNNNSNCTNALPDHHNITTVVIIISLVITSIVIISIAICLIHKMEAGEFQRYTLAEST</sequence>
<comment type="caution">
    <text evidence="2">The sequence shown here is derived from an EMBL/GenBank/DDBJ whole genome shotgun (WGS) entry which is preliminary data.</text>
</comment>